<keyword evidence="2" id="KW-1185">Reference proteome</keyword>
<accession>A0ACC5WXH7</accession>
<dbReference type="EMBL" id="CM040464">
    <property type="protein sequence ID" value="MCI4383773.1"/>
    <property type="molecule type" value="Genomic_DNA"/>
</dbReference>
<comment type="caution">
    <text evidence="1">The sequence shown here is derived from an EMBL/GenBank/DDBJ whole genome shotgun (WGS) entry which is preliminary data.</text>
</comment>
<gene>
    <name evidence="1" type="ORF">PGIGA_G00030520</name>
</gene>
<reference evidence="1 2" key="1">
    <citation type="journal article" date="2022" name="bioRxiv">
        <title>An ancient truncated duplication of the anti-Mullerian hormone receptor type 2 gene is a potential conserved master sex determinant in the Pangasiidae catfish family.</title>
        <authorList>
            <person name="Wen M."/>
            <person name="Pan Q."/>
            <person name="Jouanno E."/>
            <person name="Montfort J."/>
            <person name="Zahm M."/>
            <person name="Cabau C."/>
            <person name="Klopp C."/>
            <person name="Iampietro C."/>
            <person name="Roques C."/>
            <person name="Bouchez O."/>
            <person name="Castinel A."/>
            <person name="Donnadieu C."/>
            <person name="Parrinello H."/>
            <person name="Poncet C."/>
            <person name="Belmonte E."/>
            <person name="Gautier V."/>
            <person name="Avarre J.-C."/>
            <person name="Dugue R."/>
            <person name="Gustiano R."/>
            <person name="Ha T.T.T."/>
            <person name="Campet M."/>
            <person name="Sriphairoj K."/>
            <person name="Ribolli J."/>
            <person name="de Almeida F.L."/>
            <person name="Desvignes T."/>
            <person name="Postlethwait J.H."/>
            <person name="Bucao C.F."/>
            <person name="Robinson-Rechavi M."/>
            <person name="Bobe J."/>
            <person name="Herpin A."/>
            <person name="Guiguen Y."/>
        </authorList>
    </citation>
    <scope>NUCLEOTIDE SEQUENCE [LARGE SCALE GENOMIC DNA]</scope>
    <source>
        <strain evidence="1">YG-Dec2019</strain>
    </source>
</reference>
<protein>
    <submittedName>
        <fullName evidence="1">Uncharacterized protein</fullName>
    </submittedName>
</protein>
<organism evidence="1 2">
    <name type="scientific">Pangasianodon gigas</name>
    <name type="common">Mekong giant catfish</name>
    <name type="synonym">Pangasius gigas</name>
    <dbReference type="NCBI Taxonomy" id="30993"/>
    <lineage>
        <taxon>Eukaryota</taxon>
        <taxon>Metazoa</taxon>
        <taxon>Chordata</taxon>
        <taxon>Craniata</taxon>
        <taxon>Vertebrata</taxon>
        <taxon>Euteleostomi</taxon>
        <taxon>Actinopterygii</taxon>
        <taxon>Neopterygii</taxon>
        <taxon>Teleostei</taxon>
        <taxon>Ostariophysi</taxon>
        <taxon>Siluriformes</taxon>
        <taxon>Pangasiidae</taxon>
        <taxon>Pangasianodon</taxon>
    </lineage>
</organism>
<name>A0ACC5WXH7_PANGG</name>
<evidence type="ECO:0000313" key="1">
    <source>
        <dbReference type="EMBL" id="MCI4383773.1"/>
    </source>
</evidence>
<dbReference type="Proteomes" id="UP000829447">
    <property type="component" value="Linkage Group LG11"/>
</dbReference>
<evidence type="ECO:0000313" key="2">
    <source>
        <dbReference type="Proteomes" id="UP000829447"/>
    </source>
</evidence>
<sequence length="602" mass="68852">MESNIQVAVRIFFVAFWVPFFTLAENQECLKKDINFENTLKSDLLEKYKTGQSVKLSCATGYVGVLRLECENGIWKKVGGRECKKRPCGHPGDTPNGDFKLVRESEFVFGATVEYTCRTGYIMASRVNYRNCRSQGWDNAVPVCEVVKCPIISNLGDVIATGNTEEASYGDVIHFECASPNKMLSGPQDINCKDDGRWSGDIPKCIEIKCLPPEIPHGFTNPDQEYKENNILQYRCERGYNPRSGTPRCTKYGWSIKPECEEIICLLGSPTNGVVSTNPRGKNIFKVGEHVEIICSRHYWVFGTKQESRKIECQENGKWEVRPVCEEITCEYPHGQHLSHTQPYRHAYKLKESIWYNCERGYQRKATTATCTENGWEPKPLCTEITCQKPEIAHGEVVGMLKNTYKLNEQIEIHCDHRYKPEKFTVTCTQNGEWDKMENCKLKPCGEISVQNGFIYERDEGFSYSCGSEYKAFDEKWWGVVICTAGQQSYAPLCIPKDRCGQVPNVHAKHNQAKKVYENEATVELECESKPCCFKCIRGKWVKQDCESKRCGIPPRVENAVITSHNQQQVEYKCQENYKINGEQLIFCINSQWEDPPTCECK</sequence>
<proteinExistence type="predicted"/>